<protein>
    <submittedName>
        <fullName evidence="2">DUF262 domain-containing protein</fullName>
    </submittedName>
</protein>
<organism evidence="2 3">
    <name type="scientific">Actinacidiphila polyblastidii</name>
    <dbReference type="NCBI Taxonomy" id="3110430"/>
    <lineage>
        <taxon>Bacteria</taxon>
        <taxon>Bacillati</taxon>
        <taxon>Actinomycetota</taxon>
        <taxon>Actinomycetes</taxon>
        <taxon>Kitasatosporales</taxon>
        <taxon>Streptomycetaceae</taxon>
        <taxon>Actinacidiphila</taxon>
    </lineage>
</organism>
<gene>
    <name evidence="2" type="ORF">V2S66_01495</name>
</gene>
<sequence length="368" mass="42299">MAERVGGGQMVTNGDILIGPEEQAAAEQQIVEQSKRIDFYITEYTVEILANKMRANEYVVPRYQREFTWEPERKSKFLESVIMGLPIPFVFFWEMEDTGKLEVVDGSQRLRTLEEFILGDFRLGELDQLPSISGFRFTDLPESRQRKIKNKSIRGIVLNEHADEAARLDMFERINTGSKIANKAEVRRGALAGPFLDLVIELSDDQLLHSLAPMSKKQKDERGYDELVTRFFAYGDGLDDYRDRPSDFIFKYAKKMNLAFATDSTLSISYSRRFRDTLEFVNRVFPYGFRKTSNGKATPRARYESIILGSYQALQERPEIKDFGRERFNVIEWLTGEPFVEITGSDGANARARLEGRIGFVREKLVAA</sequence>
<dbReference type="InterPro" id="IPR004919">
    <property type="entry name" value="GmrSD_N"/>
</dbReference>
<dbReference type="PANTHER" id="PTHR39639">
    <property type="entry name" value="CHROMOSOME 16, WHOLE GENOME SHOTGUN SEQUENCE"/>
    <property type="match status" value="1"/>
</dbReference>
<dbReference type="RefSeq" id="WP_330792508.1">
    <property type="nucleotide sequence ID" value="NZ_JAZEWV010000001.1"/>
</dbReference>
<evidence type="ECO:0000313" key="3">
    <source>
        <dbReference type="Proteomes" id="UP001344658"/>
    </source>
</evidence>
<dbReference type="PANTHER" id="PTHR39639:SF1">
    <property type="entry name" value="DUF262 DOMAIN-CONTAINING PROTEIN"/>
    <property type="match status" value="1"/>
</dbReference>
<keyword evidence="3" id="KW-1185">Reference proteome</keyword>
<feature type="domain" description="GmrSD restriction endonucleases N-terminal" evidence="1">
    <location>
        <begin position="51"/>
        <end position="190"/>
    </location>
</feature>
<reference evidence="2 3" key="1">
    <citation type="submission" date="2023-12" db="EMBL/GenBank/DDBJ databases">
        <title>Streptomyces sp. V4-01.</title>
        <authorList>
            <person name="Somphong A."/>
            <person name="Phongsopitanun W."/>
        </authorList>
    </citation>
    <scope>NUCLEOTIDE SEQUENCE [LARGE SCALE GENOMIC DNA]</scope>
    <source>
        <strain evidence="2 3">V4-01</strain>
    </source>
</reference>
<evidence type="ECO:0000313" key="2">
    <source>
        <dbReference type="EMBL" id="MEE4540639.1"/>
    </source>
</evidence>
<evidence type="ECO:0000259" key="1">
    <source>
        <dbReference type="Pfam" id="PF03235"/>
    </source>
</evidence>
<accession>A0ABU7P4B6</accession>
<dbReference type="EMBL" id="JAZEWV010000001">
    <property type="protein sequence ID" value="MEE4540639.1"/>
    <property type="molecule type" value="Genomic_DNA"/>
</dbReference>
<proteinExistence type="predicted"/>
<dbReference type="Pfam" id="PF03235">
    <property type="entry name" value="GmrSD_N"/>
    <property type="match status" value="1"/>
</dbReference>
<comment type="caution">
    <text evidence="2">The sequence shown here is derived from an EMBL/GenBank/DDBJ whole genome shotgun (WGS) entry which is preliminary data.</text>
</comment>
<name>A0ABU7P4B6_9ACTN</name>
<dbReference type="Proteomes" id="UP001344658">
    <property type="component" value="Unassembled WGS sequence"/>
</dbReference>